<dbReference type="PRINTS" id="PR00053">
    <property type="entry name" value="FORKHEAD"/>
</dbReference>
<comment type="subcellular location">
    <subcellularLocation>
        <location evidence="2">Cytoplasm</location>
    </subcellularLocation>
    <subcellularLocation>
        <location evidence="1 9">Nucleus</location>
    </subcellularLocation>
</comment>
<keyword evidence="4" id="KW-0963">Cytoplasm</keyword>
<keyword evidence="5" id="KW-0805">Transcription regulation</keyword>
<keyword evidence="8 9" id="KW-0539">Nucleus</keyword>
<dbReference type="Pfam" id="PF00250">
    <property type="entry name" value="Forkhead"/>
    <property type="match status" value="1"/>
</dbReference>
<evidence type="ECO:0000256" key="5">
    <source>
        <dbReference type="ARBA" id="ARBA00023015"/>
    </source>
</evidence>
<dbReference type="SMART" id="SM00339">
    <property type="entry name" value="FH"/>
    <property type="match status" value="1"/>
</dbReference>
<keyword evidence="7" id="KW-0804">Transcription</keyword>
<dbReference type="AlphaFoldDB" id="A0AA35TL25"/>
<dbReference type="EMBL" id="CASHTH010003834">
    <property type="protein sequence ID" value="CAI8050128.1"/>
    <property type="molecule type" value="Genomic_DNA"/>
</dbReference>
<dbReference type="CDD" id="cd20032">
    <property type="entry name" value="FH_FOXO"/>
    <property type="match status" value="1"/>
</dbReference>
<keyword evidence="3" id="KW-0217">Developmental protein</keyword>
<feature type="DNA-binding region" description="Fork-head" evidence="9">
    <location>
        <begin position="67"/>
        <end position="166"/>
    </location>
</feature>
<gene>
    <name evidence="12" type="ORF">GBAR_LOCUS27570</name>
</gene>
<feature type="compositionally biased region" description="Basic residues" evidence="10">
    <location>
        <begin position="180"/>
        <end position="193"/>
    </location>
</feature>
<reference evidence="12" key="1">
    <citation type="submission" date="2023-03" db="EMBL/GenBank/DDBJ databases">
        <authorList>
            <person name="Steffen K."/>
            <person name="Cardenas P."/>
        </authorList>
    </citation>
    <scope>NUCLEOTIDE SEQUENCE</scope>
</reference>
<dbReference type="GO" id="GO:0005634">
    <property type="term" value="C:nucleus"/>
    <property type="evidence" value="ECO:0007669"/>
    <property type="project" value="UniProtKB-SubCell"/>
</dbReference>
<dbReference type="GO" id="GO:0000978">
    <property type="term" value="F:RNA polymerase II cis-regulatory region sequence-specific DNA binding"/>
    <property type="evidence" value="ECO:0007669"/>
    <property type="project" value="TreeGrafter"/>
</dbReference>
<evidence type="ECO:0000259" key="11">
    <source>
        <dbReference type="PROSITE" id="PS50039"/>
    </source>
</evidence>
<organism evidence="12 13">
    <name type="scientific">Geodia barretti</name>
    <name type="common">Barrett's horny sponge</name>
    <dbReference type="NCBI Taxonomy" id="519541"/>
    <lineage>
        <taxon>Eukaryota</taxon>
        <taxon>Metazoa</taxon>
        <taxon>Porifera</taxon>
        <taxon>Demospongiae</taxon>
        <taxon>Heteroscleromorpha</taxon>
        <taxon>Tetractinellida</taxon>
        <taxon>Astrophorina</taxon>
        <taxon>Geodiidae</taxon>
        <taxon>Geodia</taxon>
    </lineage>
</organism>
<evidence type="ECO:0000256" key="10">
    <source>
        <dbReference type="SAM" id="MobiDB-lite"/>
    </source>
</evidence>
<dbReference type="Proteomes" id="UP001174909">
    <property type="component" value="Unassembled WGS sequence"/>
</dbReference>
<evidence type="ECO:0000256" key="7">
    <source>
        <dbReference type="ARBA" id="ARBA00023163"/>
    </source>
</evidence>
<name>A0AA35TL25_GEOBA</name>
<accession>A0AA35TL25</accession>
<protein>
    <submittedName>
        <fullName evidence="12">Forkhead box protein O</fullName>
    </submittedName>
</protein>
<dbReference type="GO" id="GO:0000981">
    <property type="term" value="F:DNA-binding transcription factor activity, RNA polymerase II-specific"/>
    <property type="evidence" value="ECO:0007669"/>
    <property type="project" value="TreeGrafter"/>
</dbReference>
<feature type="compositionally biased region" description="Polar residues" evidence="10">
    <location>
        <begin position="17"/>
        <end position="29"/>
    </location>
</feature>
<feature type="region of interest" description="Disordered" evidence="10">
    <location>
        <begin position="374"/>
        <end position="427"/>
    </location>
</feature>
<dbReference type="Gene3D" id="1.10.10.10">
    <property type="entry name" value="Winged helix-like DNA-binding domain superfamily/Winged helix DNA-binding domain"/>
    <property type="match status" value="1"/>
</dbReference>
<dbReference type="PROSITE" id="PS50039">
    <property type="entry name" value="FORK_HEAD_3"/>
    <property type="match status" value="1"/>
</dbReference>
<evidence type="ECO:0000256" key="3">
    <source>
        <dbReference type="ARBA" id="ARBA00022473"/>
    </source>
</evidence>
<keyword evidence="6 9" id="KW-0238">DNA-binding</keyword>
<dbReference type="PANTHER" id="PTHR45767:SF2">
    <property type="entry name" value="FORKHEAD BOX PROTEIN O"/>
    <property type="match status" value="1"/>
</dbReference>
<evidence type="ECO:0000256" key="9">
    <source>
        <dbReference type="PROSITE-ProRule" id="PRU00089"/>
    </source>
</evidence>
<evidence type="ECO:0000313" key="12">
    <source>
        <dbReference type="EMBL" id="CAI8050128.1"/>
    </source>
</evidence>
<evidence type="ECO:0000256" key="8">
    <source>
        <dbReference type="ARBA" id="ARBA00023242"/>
    </source>
</evidence>
<keyword evidence="13" id="KW-1185">Reference proteome</keyword>
<dbReference type="InterPro" id="IPR001766">
    <property type="entry name" value="Fork_head_dom"/>
</dbReference>
<sequence>MEYAPFELEHPNDPRSRSSTWPLPDPNQQAVVADSPERVVIKTERQDSESPLPLTPKSEPKKMRNAWGNLSYAELITQAILSSPDKRLTLSEIYDWIVQNVPYFADKANSPSTAAIFFCTHLQNSVRHNLSLHSRFNKVQNESSGKSSWWTVDLDAKSSRTSRRNRSQSVDNGNTPSPKTPRKKKERKIKRVKGGTSPNDLSPCDSPTTSSPHLQAPWSPNPSCPSPAPSGSDLSPCYSPVLQSPVLQRSSRNVTPVSPLVSPPALDQQGAIVFSGSNSSLLDDVQLPENSLDSPVCLDMFSQLNLSTRREGMGSSSSLSSLNSPRFAPIAKSPHPIFTFNNPPVDSSGYSSSTCFSDTDNVESVAAAAAAAAVAGSGVGPNSLPPNAHSSVSTSLPVHPPSYEEHVTLQHNPRQVPAPQAPPPRPT</sequence>
<feature type="region of interest" description="Disordered" evidence="10">
    <location>
        <begin position="156"/>
        <end position="236"/>
    </location>
</feature>
<feature type="domain" description="Fork-head" evidence="11">
    <location>
        <begin position="67"/>
        <end position="166"/>
    </location>
</feature>
<feature type="compositionally biased region" description="Polar residues" evidence="10">
    <location>
        <begin position="196"/>
        <end position="213"/>
    </location>
</feature>
<dbReference type="SUPFAM" id="SSF46785">
    <property type="entry name" value="Winged helix' DNA-binding domain"/>
    <property type="match status" value="1"/>
</dbReference>
<dbReference type="InterPro" id="IPR036388">
    <property type="entry name" value="WH-like_DNA-bd_sf"/>
</dbReference>
<evidence type="ECO:0000313" key="13">
    <source>
        <dbReference type="Proteomes" id="UP001174909"/>
    </source>
</evidence>
<evidence type="ECO:0000256" key="6">
    <source>
        <dbReference type="ARBA" id="ARBA00023125"/>
    </source>
</evidence>
<evidence type="ECO:0000256" key="4">
    <source>
        <dbReference type="ARBA" id="ARBA00022490"/>
    </source>
</evidence>
<feature type="region of interest" description="Disordered" evidence="10">
    <location>
        <begin position="1"/>
        <end position="29"/>
    </location>
</feature>
<feature type="region of interest" description="Disordered" evidence="10">
    <location>
        <begin position="41"/>
        <end position="61"/>
    </location>
</feature>
<evidence type="ECO:0000256" key="2">
    <source>
        <dbReference type="ARBA" id="ARBA00004496"/>
    </source>
</evidence>
<evidence type="ECO:0000256" key="1">
    <source>
        <dbReference type="ARBA" id="ARBA00004123"/>
    </source>
</evidence>
<feature type="compositionally biased region" description="Basic and acidic residues" evidence="10">
    <location>
        <begin position="7"/>
        <end position="16"/>
    </location>
</feature>
<dbReference type="PANTHER" id="PTHR45767">
    <property type="entry name" value="FORKHEAD BOX PROTEIN O"/>
    <property type="match status" value="1"/>
</dbReference>
<comment type="caution">
    <text evidence="12">The sequence shown here is derived from an EMBL/GenBank/DDBJ whole genome shotgun (WGS) entry which is preliminary data.</text>
</comment>
<proteinExistence type="predicted"/>
<feature type="compositionally biased region" description="Pro residues" evidence="10">
    <location>
        <begin position="219"/>
        <end position="228"/>
    </location>
</feature>
<dbReference type="InterPro" id="IPR036390">
    <property type="entry name" value="WH_DNA-bd_sf"/>
</dbReference>
<dbReference type="GO" id="GO:0005737">
    <property type="term" value="C:cytoplasm"/>
    <property type="evidence" value="ECO:0007669"/>
    <property type="project" value="UniProtKB-SubCell"/>
</dbReference>